<reference evidence="2" key="2">
    <citation type="submission" date="2020-09" db="EMBL/GenBank/DDBJ databases">
        <authorList>
            <person name="Sun Q."/>
            <person name="Zhou Y."/>
        </authorList>
    </citation>
    <scope>NUCLEOTIDE SEQUENCE</scope>
    <source>
        <strain evidence="2">CGMCC 4.7201</strain>
    </source>
</reference>
<reference evidence="2" key="1">
    <citation type="journal article" date="2014" name="Int. J. Syst. Evol. Microbiol.">
        <title>Complete genome sequence of Corynebacterium casei LMG S-19264T (=DSM 44701T), isolated from a smear-ripened cheese.</title>
        <authorList>
            <consortium name="US DOE Joint Genome Institute (JGI-PGF)"/>
            <person name="Walter F."/>
            <person name="Albersmeier A."/>
            <person name="Kalinowski J."/>
            <person name="Ruckert C."/>
        </authorList>
    </citation>
    <scope>NUCLEOTIDE SEQUENCE</scope>
    <source>
        <strain evidence="2">CGMCC 4.7201</strain>
    </source>
</reference>
<feature type="region of interest" description="Disordered" evidence="1">
    <location>
        <begin position="98"/>
        <end position="157"/>
    </location>
</feature>
<evidence type="ECO:0000313" key="2">
    <source>
        <dbReference type="EMBL" id="GGO86364.1"/>
    </source>
</evidence>
<dbReference type="Proteomes" id="UP000641932">
    <property type="component" value="Unassembled WGS sequence"/>
</dbReference>
<gene>
    <name evidence="2" type="ORF">GCM10012280_22300</name>
</gene>
<keyword evidence="3" id="KW-1185">Reference proteome</keyword>
<organism evidence="2 3">
    <name type="scientific">Wenjunlia tyrosinilytica</name>
    <dbReference type="NCBI Taxonomy" id="1544741"/>
    <lineage>
        <taxon>Bacteria</taxon>
        <taxon>Bacillati</taxon>
        <taxon>Actinomycetota</taxon>
        <taxon>Actinomycetes</taxon>
        <taxon>Kitasatosporales</taxon>
        <taxon>Streptomycetaceae</taxon>
        <taxon>Wenjunlia</taxon>
    </lineage>
</organism>
<dbReference type="RefSeq" id="WP_189131423.1">
    <property type="nucleotide sequence ID" value="NZ_BMMS01000008.1"/>
</dbReference>
<name>A0A918DWY2_9ACTN</name>
<comment type="caution">
    <text evidence="2">The sequence shown here is derived from an EMBL/GenBank/DDBJ whole genome shotgun (WGS) entry which is preliminary data.</text>
</comment>
<accession>A0A918DWY2</accession>
<evidence type="ECO:0000256" key="1">
    <source>
        <dbReference type="SAM" id="MobiDB-lite"/>
    </source>
</evidence>
<evidence type="ECO:0000313" key="3">
    <source>
        <dbReference type="Proteomes" id="UP000641932"/>
    </source>
</evidence>
<dbReference type="EMBL" id="BMMS01000008">
    <property type="protein sequence ID" value="GGO86364.1"/>
    <property type="molecule type" value="Genomic_DNA"/>
</dbReference>
<dbReference type="AlphaFoldDB" id="A0A918DWY2"/>
<proteinExistence type="predicted"/>
<feature type="compositionally biased region" description="Low complexity" evidence="1">
    <location>
        <begin position="126"/>
        <end position="140"/>
    </location>
</feature>
<sequence length="157" mass="16038">MTATTDEHRLMLHVALTRTGVPPAPGDLGAIRQLAEMDEAAVGAVVRWLQHAAHSATSTQTSGPAYGHVASAYGHTPAAGTSYAHTPAAGTPYLHTPAPHTPALHTPPTGTACRQGPAAGAHSQVPGHPHAAGHAQATGPRPAPNPKDIVDPRLLSW</sequence>
<protein>
    <submittedName>
        <fullName evidence="2">Uncharacterized protein</fullName>
    </submittedName>
</protein>
<feature type="compositionally biased region" description="Low complexity" evidence="1">
    <location>
        <begin position="98"/>
        <end position="112"/>
    </location>
</feature>